<evidence type="ECO:0000256" key="3">
    <source>
        <dbReference type="ARBA" id="ARBA00022837"/>
    </source>
</evidence>
<evidence type="ECO:0000256" key="1">
    <source>
        <dbReference type="ARBA" id="ARBA00001913"/>
    </source>
</evidence>
<evidence type="ECO:0000259" key="7">
    <source>
        <dbReference type="Pfam" id="PF17678"/>
    </source>
</evidence>
<dbReference type="EMBL" id="JAVDVI010000016">
    <property type="protein sequence ID" value="MDR6969148.1"/>
    <property type="molecule type" value="Genomic_DNA"/>
</dbReference>
<dbReference type="InterPro" id="IPR000421">
    <property type="entry name" value="FA58C"/>
</dbReference>
<dbReference type="RefSeq" id="WP_310027909.1">
    <property type="nucleotide sequence ID" value="NZ_JAVDVI010000016.1"/>
</dbReference>
<feature type="domain" description="F5/8 type C" evidence="5">
    <location>
        <begin position="794"/>
        <end position="908"/>
    </location>
</feature>
<dbReference type="InterPro" id="IPR014718">
    <property type="entry name" value="GH-type_carb-bd"/>
</dbReference>
<evidence type="ECO:0000259" key="5">
    <source>
        <dbReference type="Pfam" id="PF00754"/>
    </source>
</evidence>
<evidence type="ECO:0000313" key="8">
    <source>
        <dbReference type="EMBL" id="MDR6969148.1"/>
    </source>
</evidence>
<dbReference type="Pfam" id="PF00754">
    <property type="entry name" value="F5_F8_type_C"/>
    <property type="match status" value="1"/>
</dbReference>
<dbReference type="NCBIfam" id="TIGR01180">
    <property type="entry name" value="aman2_put"/>
    <property type="match status" value="1"/>
</dbReference>
<proteinExistence type="predicted"/>
<feature type="chain" id="PRO_5047336429" evidence="4">
    <location>
        <begin position="17"/>
        <end position="935"/>
    </location>
</feature>
<dbReference type="Gene3D" id="2.60.120.260">
    <property type="entry name" value="Galactose-binding domain-like"/>
    <property type="match status" value="1"/>
</dbReference>
<dbReference type="Gene3D" id="1.20.1050.60">
    <property type="entry name" value="alpha-1,2-mannosidase"/>
    <property type="match status" value="1"/>
</dbReference>
<dbReference type="Gene3D" id="2.70.98.10">
    <property type="match status" value="1"/>
</dbReference>
<dbReference type="SUPFAM" id="SSF48208">
    <property type="entry name" value="Six-hairpin glycosidases"/>
    <property type="match status" value="1"/>
</dbReference>
<dbReference type="InterPro" id="IPR041371">
    <property type="entry name" value="GH92_N"/>
</dbReference>
<dbReference type="Gene3D" id="3.30.2080.10">
    <property type="entry name" value="GH92 mannosidase domain"/>
    <property type="match status" value="1"/>
</dbReference>
<dbReference type="InterPro" id="IPR012939">
    <property type="entry name" value="Glyco_hydro_92"/>
</dbReference>
<dbReference type="InterPro" id="IPR050883">
    <property type="entry name" value="PNGase"/>
</dbReference>
<evidence type="ECO:0000259" key="6">
    <source>
        <dbReference type="Pfam" id="PF07971"/>
    </source>
</evidence>
<comment type="cofactor">
    <cofactor evidence="1">
        <name>Ca(2+)</name>
        <dbReference type="ChEBI" id="CHEBI:29108"/>
    </cofactor>
</comment>
<dbReference type="InterPro" id="IPR005887">
    <property type="entry name" value="GH92_a_mannosidase_put"/>
</dbReference>
<dbReference type="Proteomes" id="UP001255185">
    <property type="component" value="Unassembled WGS sequence"/>
</dbReference>
<accession>A0ABU1TTD9</accession>
<comment type="caution">
    <text evidence="8">The sequence shown here is derived from an EMBL/GenBank/DDBJ whole genome shotgun (WGS) entry which is preliminary data.</text>
</comment>
<evidence type="ECO:0000313" key="9">
    <source>
        <dbReference type="Proteomes" id="UP001255185"/>
    </source>
</evidence>
<keyword evidence="4" id="KW-0732">Signal</keyword>
<keyword evidence="9" id="KW-1185">Reference proteome</keyword>
<dbReference type="Pfam" id="PF17678">
    <property type="entry name" value="Glyco_hydro_92N"/>
    <property type="match status" value="1"/>
</dbReference>
<organism evidence="8 9">
    <name type="scientific">Flavobacterium arsenatis</name>
    <dbReference type="NCBI Taxonomy" id="1484332"/>
    <lineage>
        <taxon>Bacteria</taxon>
        <taxon>Pseudomonadati</taxon>
        <taxon>Bacteroidota</taxon>
        <taxon>Flavobacteriia</taxon>
        <taxon>Flavobacteriales</taxon>
        <taxon>Flavobacteriaceae</taxon>
        <taxon>Flavobacterium</taxon>
    </lineage>
</organism>
<feature type="signal peptide" evidence="4">
    <location>
        <begin position="1"/>
        <end position="16"/>
    </location>
</feature>
<dbReference type="SUPFAM" id="SSF49785">
    <property type="entry name" value="Galactose-binding domain-like"/>
    <property type="match status" value="1"/>
</dbReference>
<dbReference type="Pfam" id="PF07971">
    <property type="entry name" value="Glyco_hydro_92"/>
    <property type="match status" value="1"/>
</dbReference>
<keyword evidence="3" id="KW-0106">Calcium</keyword>
<feature type="domain" description="Glycosyl hydrolase family 92 N-terminal" evidence="7">
    <location>
        <begin position="22"/>
        <end position="246"/>
    </location>
</feature>
<protein>
    <submittedName>
        <fullName evidence="8">Alpha-1,2-mannosidase</fullName>
    </submittedName>
</protein>
<sequence>MKYFFLLLFISTFNFAQNYQKHVNPLIGTGGHGHTFPGATVPFGMVQLSPDTRIDGSWDGCSGYHYSDNVIYGFSHTHLNGTGVTDFGDIMLMPTMGKPSLDKNDYSSKFSHTNEKASAGFYAVKLEDDNIDVRLTTSTRVGFHEYTFNNSGQANIILDLNHRDKLLEGRVRIIDDKTVEVLRRSEAWARNQYVYARIEFSVPFKVGKIKGENTKLQGLYKGTEIAISFSKQVKKGEKILVKVSLSPTSYEGAKLNMSEIKHWDFEKVKKDAEALWNKELSKIEVTSSDKNKLAIFYTALYHTMMQPNIAQDLDGKYRGRDNQIHTAKGFDYYSVFSLWDTFRSAHPLYTLIDKKRTSDFINTFLMQYEQGGRLPVWELASNETDCMIGYHSVSVMADAMAKGIKGFDYEKAFEASKHSAMLDHLGLEAYKKNGFISIDDEHESVSKTVEYAYDDWCIAQMASILNKKDDYEYFMKRSQNWKNLFDWETGFIRPKKNGGWEKPFDPREVNNNFTEGNAWHYTFFVPQDIPGMIEAYGGNEKFEAKLDEMFNADSKTTGREQVDVTGLMGQYAHGNEPSHHMAYLYNYVGKPEKTTEKVHYILNNFYKNTPDGLIGNEDCGQMSAWYVLSSMGIYSVTPGNAEWTKTTPYFEKVKINFENNEPLTITKKGMKGYLKEVWAKAEVQDFFDVTIVPVINAESKSFKDKLSIHIDFHNLTARNYRGQGVMYRVIDKESENPAFQFFGEDIQITKTSTIEAFTIESLEAQGPTSNTISATFFKKPNDYTIQIKSKYNRQYHAGGPEGLIDGIHGAKNWQKGEWQGYQSQDFEAVVDLQKAQKIKTISSTYLQDSRSWILLPQKVEYYVSNDNIHFQLMKTVESTLDWKYNDTAIVDYKIDLESITARYIKVKAYNFGKLPEGHQGFGGDAFIFIDEIMIR</sequence>
<gene>
    <name evidence="8" type="ORF">J2X31_003175</name>
</gene>
<dbReference type="InterPro" id="IPR008928">
    <property type="entry name" value="6-hairpin_glycosidase_sf"/>
</dbReference>
<dbReference type="InterPro" id="IPR008979">
    <property type="entry name" value="Galactose-bd-like_sf"/>
</dbReference>
<dbReference type="PANTHER" id="PTHR12143">
    <property type="entry name" value="PEPTIDE N-GLYCANASE PNGASE -RELATED"/>
    <property type="match status" value="1"/>
</dbReference>
<reference evidence="8 9" key="1">
    <citation type="submission" date="2023-07" db="EMBL/GenBank/DDBJ databases">
        <title>Sorghum-associated microbial communities from plants grown in Nebraska, USA.</title>
        <authorList>
            <person name="Schachtman D."/>
        </authorList>
    </citation>
    <scope>NUCLEOTIDE SEQUENCE [LARGE SCALE GENOMIC DNA]</scope>
    <source>
        <strain evidence="8 9">3773</strain>
    </source>
</reference>
<comment type="subunit">
    <text evidence="2">Monomer.</text>
</comment>
<name>A0ABU1TTD9_9FLAO</name>
<evidence type="ECO:0000256" key="2">
    <source>
        <dbReference type="ARBA" id="ARBA00011245"/>
    </source>
</evidence>
<dbReference type="PANTHER" id="PTHR12143:SF39">
    <property type="entry name" value="SECRETED PROTEIN"/>
    <property type="match status" value="1"/>
</dbReference>
<feature type="domain" description="Glycosyl hydrolase family 92" evidence="6">
    <location>
        <begin position="253"/>
        <end position="677"/>
    </location>
</feature>
<evidence type="ECO:0000256" key="4">
    <source>
        <dbReference type="SAM" id="SignalP"/>
    </source>
</evidence>
<dbReference type="Gene3D" id="1.20.1610.10">
    <property type="entry name" value="alpha-1,2-mannosidases domains"/>
    <property type="match status" value="1"/>
</dbReference>